<evidence type="ECO:0000313" key="3">
    <source>
        <dbReference type="EMBL" id="KKF35863.1"/>
    </source>
</evidence>
<dbReference type="EMBL" id="JXNU01000003">
    <property type="protein sequence ID" value="KKF35863.1"/>
    <property type="molecule type" value="Genomic_DNA"/>
</dbReference>
<gene>
    <name evidence="2" type="ORF">SY86_08860</name>
    <name evidence="3" type="ORF">SY86_11160</name>
</gene>
<organism evidence="3 4">
    <name type="scientific">Erwinia tracheiphila</name>
    <dbReference type="NCBI Taxonomy" id="65700"/>
    <lineage>
        <taxon>Bacteria</taxon>
        <taxon>Pseudomonadati</taxon>
        <taxon>Pseudomonadota</taxon>
        <taxon>Gammaproteobacteria</taxon>
        <taxon>Enterobacterales</taxon>
        <taxon>Erwiniaceae</taxon>
        <taxon>Erwinia</taxon>
    </lineage>
</organism>
<dbReference type="EMBL" id="JXNU01000003">
    <property type="protein sequence ID" value="KKF35512.1"/>
    <property type="molecule type" value="Genomic_DNA"/>
</dbReference>
<reference evidence="3 4" key="1">
    <citation type="submission" date="2015-01" db="EMBL/GenBank/DDBJ databases">
        <title>Erwinia tracheiphila.</title>
        <authorList>
            <person name="Shapiro L.R."/>
        </authorList>
    </citation>
    <scope>NUCLEOTIDE SEQUENCE [LARGE SCALE GENOMIC DNA]</scope>
    <source>
        <strain evidence="3 4">BuffGH</strain>
    </source>
</reference>
<dbReference type="AlphaFoldDB" id="A0A0M2KF38"/>
<protein>
    <submittedName>
        <fullName evidence="3">Uncharacterized protein</fullName>
    </submittedName>
</protein>
<comment type="caution">
    <text evidence="3">The sequence shown here is derived from an EMBL/GenBank/DDBJ whole genome shotgun (WGS) entry which is preliminary data.</text>
</comment>
<keyword evidence="1" id="KW-1133">Transmembrane helix</keyword>
<dbReference type="STRING" id="65700.SY86_08860"/>
<accession>A0A0M2KF38</accession>
<sequence>MDDSFLFDDLLLAFWLLVFSWVFLTSAQAIIRDHCHRVNLKNKFKSGGMENEKLLRRTDK</sequence>
<evidence type="ECO:0000313" key="2">
    <source>
        <dbReference type="EMBL" id="KKF35512.1"/>
    </source>
</evidence>
<keyword evidence="1" id="KW-0472">Membrane</keyword>
<keyword evidence="1" id="KW-0812">Transmembrane</keyword>
<evidence type="ECO:0000313" key="4">
    <source>
        <dbReference type="Proteomes" id="UP000033924"/>
    </source>
</evidence>
<name>A0A0M2KF38_9GAMM</name>
<dbReference type="RefSeq" id="WP_016193246.1">
    <property type="nucleotide sequence ID" value="NZ_CP089932.1"/>
</dbReference>
<proteinExistence type="predicted"/>
<keyword evidence="4" id="KW-1185">Reference proteome</keyword>
<evidence type="ECO:0000256" key="1">
    <source>
        <dbReference type="SAM" id="Phobius"/>
    </source>
</evidence>
<dbReference type="Proteomes" id="UP000033924">
    <property type="component" value="Unassembled WGS sequence"/>
</dbReference>
<feature type="transmembrane region" description="Helical" evidence="1">
    <location>
        <begin position="12"/>
        <end position="31"/>
    </location>
</feature>